<dbReference type="EMBL" id="RCHD01000043">
    <property type="protein sequence ID" value="RLL31635.1"/>
    <property type="molecule type" value="Genomic_DNA"/>
</dbReference>
<organism evidence="1 2">
    <name type="scientific">Acinetobacter cumulans</name>
    <dbReference type="NCBI Taxonomy" id="2136182"/>
    <lineage>
        <taxon>Bacteria</taxon>
        <taxon>Pseudomonadati</taxon>
        <taxon>Pseudomonadota</taxon>
        <taxon>Gammaproteobacteria</taxon>
        <taxon>Moraxellales</taxon>
        <taxon>Moraxellaceae</taxon>
        <taxon>Acinetobacter</taxon>
    </lineage>
</organism>
<dbReference type="PANTHER" id="PTHR35564:SF4">
    <property type="entry name" value="CYTOPLASMIC PROTEIN"/>
    <property type="match status" value="1"/>
</dbReference>
<accession>A0A498CXJ0</accession>
<proteinExistence type="predicted"/>
<evidence type="ECO:0000313" key="2">
    <source>
        <dbReference type="Proteomes" id="UP000267166"/>
    </source>
</evidence>
<dbReference type="Pfam" id="PF06996">
    <property type="entry name" value="T6SS_TssG"/>
    <property type="match status" value="1"/>
</dbReference>
<comment type="caution">
    <text evidence="1">The sequence shown here is derived from an EMBL/GenBank/DDBJ whole genome shotgun (WGS) entry which is preliminary data.</text>
</comment>
<dbReference type="NCBIfam" id="TIGR03347">
    <property type="entry name" value="VI_chp_1"/>
    <property type="match status" value="1"/>
</dbReference>
<evidence type="ECO:0000313" key="1">
    <source>
        <dbReference type="EMBL" id="RLL31635.1"/>
    </source>
</evidence>
<gene>
    <name evidence="1" type="primary">tssG</name>
    <name evidence="1" type="ORF">D9K80_14670</name>
</gene>
<protein>
    <submittedName>
        <fullName evidence="1">Type VI secretion system baseplate subunit TssG</fullName>
    </submittedName>
</protein>
<reference evidence="1 2" key="1">
    <citation type="submission" date="2018-09" db="EMBL/GenBank/DDBJ databases">
        <title>The draft genome of Acinetobacter sp. strains.</title>
        <authorList>
            <person name="Qin J."/>
            <person name="Feng Y."/>
            <person name="Zong Z."/>
        </authorList>
    </citation>
    <scope>NUCLEOTIDE SEQUENCE [LARGE SCALE GENOMIC DNA]</scope>
    <source>
        <strain evidence="1 2">WCHAc060003</strain>
    </source>
</reference>
<name>A0A498CXJ0_9GAMM</name>
<dbReference type="InterPro" id="IPR010732">
    <property type="entry name" value="T6SS_TssG-like"/>
</dbReference>
<dbReference type="Proteomes" id="UP000267166">
    <property type="component" value="Unassembled WGS sequence"/>
</dbReference>
<dbReference type="AlphaFoldDB" id="A0A498CXJ0"/>
<sequence length="329" mass="37673">MRAERWWQNASVIQGLFDQPQSYDFVQAVRLLRHAPVKTQQHWSYDFNFRSSLNLTFPLTEIESLKLEDEQVHLTNLIIGLTGMQGALPYSYTNKIKLSGRHQRDETLSFLSLFNHKLTAQYVDASINYQLPIRYEIENENSYLNIIHALAGYVSEQHAQQELDDYFAEFSGLMQGQNNNAHALKTMLNCIFSQHFDITEFISEKFNLAPDQQTCLGGTHDFMLGINTFCGSTVRQIDEKIEIVIGPLTREDYLSFLPHQEQSIKLKKIIQTWCTPTLTVDVRLILKKQEIQPLCLSANSHCGLSQGAFLMPTQQQDNAETCYALIGGQ</sequence>
<dbReference type="PANTHER" id="PTHR35564">
    <property type="match status" value="1"/>
</dbReference>
<dbReference type="RefSeq" id="WP_117008041.1">
    <property type="nucleotide sequence ID" value="NZ_RAXW01000027.1"/>
</dbReference>